<accession>A0A8J7U3G3</accession>
<dbReference type="PANTHER" id="PTHR12526:SF510">
    <property type="entry name" value="D-INOSITOL 3-PHOSPHATE GLYCOSYLTRANSFERASE"/>
    <property type="match status" value="1"/>
</dbReference>
<dbReference type="EMBL" id="JAFREP010000006">
    <property type="protein sequence ID" value="MBO1318532.1"/>
    <property type="molecule type" value="Genomic_DNA"/>
</dbReference>
<dbReference type="RefSeq" id="WP_207856463.1">
    <property type="nucleotide sequence ID" value="NZ_JAFREP010000002.1"/>
</dbReference>
<comment type="caution">
    <text evidence="3">The sequence shown here is derived from an EMBL/GenBank/DDBJ whole genome shotgun (WGS) entry which is preliminary data.</text>
</comment>
<dbReference type="PANTHER" id="PTHR12526">
    <property type="entry name" value="GLYCOSYLTRANSFERASE"/>
    <property type="match status" value="1"/>
</dbReference>
<keyword evidence="1" id="KW-0328">Glycosyltransferase</keyword>
<evidence type="ECO:0000313" key="5">
    <source>
        <dbReference type="Proteomes" id="UP000664417"/>
    </source>
</evidence>
<keyword evidence="2" id="KW-0808">Transferase</keyword>
<evidence type="ECO:0000256" key="2">
    <source>
        <dbReference type="ARBA" id="ARBA00022679"/>
    </source>
</evidence>
<dbReference type="AlphaFoldDB" id="A0A8J7U3G3"/>
<evidence type="ECO:0000256" key="1">
    <source>
        <dbReference type="ARBA" id="ARBA00022676"/>
    </source>
</evidence>
<name>A0A8J7U3G3_9BACT</name>
<dbReference type="SUPFAM" id="SSF53756">
    <property type="entry name" value="UDP-Glycosyltransferase/glycogen phosphorylase"/>
    <property type="match status" value="1"/>
</dbReference>
<dbReference type="Proteomes" id="UP000664417">
    <property type="component" value="Unassembled WGS sequence"/>
</dbReference>
<organism evidence="3 5">
    <name type="scientific">Acanthopleuribacter pedis</name>
    <dbReference type="NCBI Taxonomy" id="442870"/>
    <lineage>
        <taxon>Bacteria</taxon>
        <taxon>Pseudomonadati</taxon>
        <taxon>Acidobacteriota</taxon>
        <taxon>Holophagae</taxon>
        <taxon>Acanthopleuribacterales</taxon>
        <taxon>Acanthopleuribacteraceae</taxon>
        <taxon>Acanthopleuribacter</taxon>
    </lineage>
</organism>
<proteinExistence type="predicted"/>
<dbReference type="Pfam" id="PF13692">
    <property type="entry name" value="Glyco_trans_1_4"/>
    <property type="match status" value="1"/>
</dbReference>
<keyword evidence="5" id="KW-1185">Reference proteome</keyword>
<dbReference type="Gene3D" id="3.40.50.2000">
    <property type="entry name" value="Glycogen Phosphorylase B"/>
    <property type="match status" value="1"/>
</dbReference>
<gene>
    <name evidence="3" type="ORF">J3U88_02055</name>
    <name evidence="4" type="ORF">J3U88_08690</name>
</gene>
<evidence type="ECO:0000313" key="3">
    <source>
        <dbReference type="EMBL" id="MBO1317226.1"/>
    </source>
</evidence>
<evidence type="ECO:0000313" key="4">
    <source>
        <dbReference type="EMBL" id="MBO1318532.1"/>
    </source>
</evidence>
<reference evidence="3" key="1">
    <citation type="submission" date="2021-03" db="EMBL/GenBank/DDBJ databases">
        <authorList>
            <person name="Wang G."/>
        </authorList>
    </citation>
    <scope>NUCLEOTIDE SEQUENCE</scope>
    <source>
        <strain evidence="3">KCTC 12899</strain>
    </source>
</reference>
<dbReference type="EMBL" id="JAFREP010000002">
    <property type="protein sequence ID" value="MBO1317226.1"/>
    <property type="molecule type" value="Genomic_DNA"/>
</dbReference>
<sequence>MQYLLVVPVAFYRAPDGRVACESAFVEHLRMTRTMFEPKFTSMRIAAPTMSDEEYEKNKHHLGHFTEEEEQIFYTRLHQFEASRLLFALFLWLPTYLKIIGAVRKASLVHSGLSFDILMPFEIFSLFAGTVMGKKTVFVIDIDNRKSADMRYATGAMSKKSYLISKYVYNPLRILQIRWAVRFCSLLMLKSQSLVDDYGKGKDHVKNFYDVAFSPEYVIPEDRLAQKTRDVQDTGKPLDLTFFGRLVPYKGIDYCIRAVKKARALGAVGARLHILGSGYQEDELKALTAELGAEDYVIFHGAVPFGPVFFNQLYDYHLLMAAPLSQDTPRSLFDAMAAGIPLLAFDTDYYKDLVNTGAVDVVPWRSVDALAEKIVAFHQDRPLLAQRIEAGVTFAKENSQDIWMARRHRWILDLFPD</sequence>
<dbReference type="GO" id="GO:0016757">
    <property type="term" value="F:glycosyltransferase activity"/>
    <property type="evidence" value="ECO:0007669"/>
    <property type="project" value="UniProtKB-KW"/>
</dbReference>
<protein>
    <submittedName>
        <fullName evidence="3">Glycosyltransferase family 4 protein</fullName>
    </submittedName>
</protein>